<reference evidence="13 14" key="1">
    <citation type="submission" date="2020-05" db="EMBL/GenBank/DDBJ databases">
        <title>FDA dAtabase for Regulatory Grade micrObial Sequences (FDA-ARGOS): Supporting development and validation of Infectious Disease Dx tests.</title>
        <authorList>
            <person name="Moreno J."/>
            <person name="Tallon L."/>
            <person name="Sadzewicz L."/>
            <person name="Zhao X."/>
            <person name="Vavikolanu K."/>
            <person name="Mehta A."/>
            <person name="Aluvathingal J."/>
            <person name="Nadendla S."/>
            <person name="Myers T."/>
            <person name="Yan Y."/>
            <person name="Sichtig H."/>
        </authorList>
    </citation>
    <scope>NUCLEOTIDE SEQUENCE [LARGE SCALE GENOMIC DNA]</scope>
    <source>
        <strain evidence="13 14">FDAARGOS_760</strain>
    </source>
</reference>
<protein>
    <recommendedName>
        <fullName evidence="3 10">Isopentenyl-diphosphate delta-isomerase</fullName>
        <ecNumber evidence="3 10">5.3.3.2</ecNumber>
    </recommendedName>
</protein>
<evidence type="ECO:0000259" key="12">
    <source>
        <dbReference type="PROSITE" id="PS51462"/>
    </source>
</evidence>
<dbReference type="CDD" id="cd02885">
    <property type="entry name" value="NUDIX_IPP_Isomerase"/>
    <property type="match status" value="1"/>
</dbReference>
<evidence type="ECO:0000313" key="14">
    <source>
        <dbReference type="Proteomes" id="UP000500843"/>
    </source>
</evidence>
<keyword evidence="5" id="KW-0479">Metal-binding</keyword>
<gene>
    <name evidence="13" type="primary">idi</name>
    <name evidence="13" type="ORF">FIU21_04640</name>
</gene>
<evidence type="ECO:0000313" key="13">
    <source>
        <dbReference type="EMBL" id="QKH88237.1"/>
    </source>
</evidence>
<proteinExistence type="inferred from homology"/>
<name>A0A7D4JIU2_9BACT</name>
<dbReference type="PANTHER" id="PTHR10885:SF0">
    <property type="entry name" value="ISOPENTENYL-DIPHOSPHATE DELTA-ISOMERASE"/>
    <property type="match status" value="1"/>
</dbReference>
<dbReference type="Pfam" id="PF00293">
    <property type="entry name" value="NUDIX"/>
    <property type="match status" value="1"/>
</dbReference>
<dbReference type="GO" id="GO:0046872">
    <property type="term" value="F:metal ion binding"/>
    <property type="evidence" value="ECO:0007669"/>
    <property type="project" value="UniProtKB-KW"/>
</dbReference>
<dbReference type="GO" id="GO:0050992">
    <property type="term" value="P:dimethylallyl diphosphate biosynthetic process"/>
    <property type="evidence" value="ECO:0007669"/>
    <property type="project" value="UniProtKB-UniPathway"/>
</dbReference>
<dbReference type="GO" id="GO:0009240">
    <property type="term" value="P:isopentenyl diphosphate biosynthetic process"/>
    <property type="evidence" value="ECO:0007669"/>
    <property type="project" value="TreeGrafter"/>
</dbReference>
<evidence type="ECO:0000256" key="3">
    <source>
        <dbReference type="ARBA" id="ARBA00012057"/>
    </source>
</evidence>
<dbReference type="PIRSF" id="PIRSF018427">
    <property type="entry name" value="Isopntndiph_ism"/>
    <property type="match status" value="1"/>
</dbReference>
<keyword evidence="9 13" id="KW-0413">Isomerase</keyword>
<dbReference type="EC" id="5.3.3.2" evidence="3 10"/>
<feature type="domain" description="Nudix hydrolase" evidence="12">
    <location>
        <begin position="31"/>
        <end position="166"/>
    </location>
</feature>
<dbReference type="Proteomes" id="UP000500843">
    <property type="component" value="Chromosome 1"/>
</dbReference>
<evidence type="ECO:0000256" key="9">
    <source>
        <dbReference type="ARBA" id="ARBA00023235"/>
    </source>
</evidence>
<evidence type="ECO:0000256" key="7">
    <source>
        <dbReference type="ARBA" id="ARBA00023211"/>
    </source>
</evidence>
<feature type="active site" evidence="11">
    <location>
        <position position="68"/>
    </location>
</feature>
<comment type="pathway">
    <text evidence="1">Isoprenoid biosynthesis; dimethylallyl diphosphate biosynthesis; dimethylallyl diphosphate from isopentenyl diphosphate: step 1/1.</text>
</comment>
<evidence type="ECO:0000256" key="10">
    <source>
        <dbReference type="NCBIfam" id="TIGR02150"/>
    </source>
</evidence>
<keyword evidence="4" id="KW-0963">Cytoplasm</keyword>
<dbReference type="NCBIfam" id="NF002995">
    <property type="entry name" value="PRK03759.1"/>
    <property type="match status" value="1"/>
</dbReference>
<dbReference type="HAMAP" id="MF_00202">
    <property type="entry name" value="Idi"/>
    <property type="match status" value="1"/>
</dbReference>
<evidence type="ECO:0000256" key="5">
    <source>
        <dbReference type="ARBA" id="ARBA00022723"/>
    </source>
</evidence>
<evidence type="ECO:0000256" key="6">
    <source>
        <dbReference type="ARBA" id="ARBA00022842"/>
    </source>
</evidence>
<dbReference type="GO" id="GO:0004452">
    <property type="term" value="F:isopentenyl-diphosphate delta-isomerase activity"/>
    <property type="evidence" value="ECO:0007669"/>
    <property type="project" value="UniProtKB-UniRule"/>
</dbReference>
<keyword evidence="6" id="KW-0460">Magnesium</keyword>
<dbReference type="UniPathway" id="UPA00059">
    <property type="reaction ID" value="UER00104"/>
</dbReference>
<comment type="similarity">
    <text evidence="2">Belongs to the IPP isomerase type 1 family.</text>
</comment>
<dbReference type="AlphaFoldDB" id="A0A7D4JIU2"/>
<keyword evidence="7" id="KW-0464">Manganese</keyword>
<accession>A0A7D4JIU2</accession>
<evidence type="ECO:0000256" key="4">
    <source>
        <dbReference type="ARBA" id="ARBA00022490"/>
    </source>
</evidence>
<dbReference type="InterPro" id="IPR000086">
    <property type="entry name" value="NUDIX_hydrolase_dom"/>
</dbReference>
<feature type="active site" evidence="11">
    <location>
        <position position="118"/>
    </location>
</feature>
<evidence type="ECO:0000256" key="8">
    <source>
        <dbReference type="ARBA" id="ARBA00023229"/>
    </source>
</evidence>
<dbReference type="RefSeq" id="WP_004360352.1">
    <property type="nucleotide sequence ID" value="NZ_CP054010.1"/>
</dbReference>
<dbReference type="PROSITE" id="PS51462">
    <property type="entry name" value="NUDIX"/>
    <property type="match status" value="1"/>
</dbReference>
<sequence length="183" mass="21575">MHPKDNIVLLVDADNNPIGEMEKLEAHRRGIMHRAVSVLVFDPKRRWLLHRRALGKYHAGGLWTNACCTHPFVNEEPREAARRRLFEEMGMDITHDGLRHLFDFTYRAELDNGLIEHEYDSVFVYTTPIKPVPNPEEVMDWRYIDMRVLEEDLAAQPESYTPWFRIIFEQAKQHLCKYEGVSV</sequence>
<organism evidence="13 14">
    <name type="scientific">Prevotella melaninogenica</name>
    <dbReference type="NCBI Taxonomy" id="28132"/>
    <lineage>
        <taxon>Bacteria</taxon>
        <taxon>Pseudomonadati</taxon>
        <taxon>Bacteroidota</taxon>
        <taxon>Bacteroidia</taxon>
        <taxon>Bacteroidales</taxon>
        <taxon>Prevotellaceae</taxon>
        <taxon>Prevotella</taxon>
    </lineage>
</organism>
<evidence type="ECO:0000256" key="1">
    <source>
        <dbReference type="ARBA" id="ARBA00004826"/>
    </source>
</evidence>
<dbReference type="InterPro" id="IPR056375">
    <property type="entry name" value="Idi_bact"/>
</dbReference>
<dbReference type="InterPro" id="IPR011876">
    <property type="entry name" value="IsopentenylPP_isomerase_typ1"/>
</dbReference>
<dbReference type="GO" id="GO:0005737">
    <property type="term" value="C:cytoplasm"/>
    <property type="evidence" value="ECO:0007669"/>
    <property type="project" value="TreeGrafter"/>
</dbReference>
<keyword evidence="8" id="KW-0414">Isoprene biosynthesis</keyword>
<dbReference type="NCBIfam" id="TIGR02150">
    <property type="entry name" value="IPP_isom_1"/>
    <property type="match status" value="1"/>
</dbReference>
<evidence type="ECO:0000256" key="11">
    <source>
        <dbReference type="PIRSR" id="PIRSR018427-1"/>
    </source>
</evidence>
<dbReference type="InterPro" id="IPR015797">
    <property type="entry name" value="NUDIX_hydrolase-like_dom_sf"/>
</dbReference>
<dbReference type="EMBL" id="CP054010">
    <property type="protein sequence ID" value="QKH88237.1"/>
    <property type="molecule type" value="Genomic_DNA"/>
</dbReference>
<dbReference type="SUPFAM" id="SSF55811">
    <property type="entry name" value="Nudix"/>
    <property type="match status" value="1"/>
</dbReference>
<evidence type="ECO:0000256" key="2">
    <source>
        <dbReference type="ARBA" id="ARBA00007579"/>
    </source>
</evidence>
<dbReference type="PANTHER" id="PTHR10885">
    <property type="entry name" value="ISOPENTENYL-DIPHOSPHATE DELTA-ISOMERASE"/>
    <property type="match status" value="1"/>
</dbReference>
<dbReference type="Gene3D" id="3.90.79.10">
    <property type="entry name" value="Nucleoside Triphosphate Pyrophosphohydrolase"/>
    <property type="match status" value="1"/>
</dbReference>